<dbReference type="EMBL" id="CP034086">
    <property type="protein sequence ID" value="AZG78566.1"/>
    <property type="molecule type" value="Genomic_DNA"/>
</dbReference>
<dbReference type="Gene3D" id="2.170.130.10">
    <property type="entry name" value="TonB-dependent receptor, plug domain"/>
    <property type="match status" value="1"/>
</dbReference>
<evidence type="ECO:0000259" key="10">
    <source>
        <dbReference type="Pfam" id="PF07715"/>
    </source>
</evidence>
<dbReference type="PANTHER" id="PTHR30069">
    <property type="entry name" value="TONB-DEPENDENT OUTER MEMBRANE RECEPTOR"/>
    <property type="match status" value="1"/>
</dbReference>
<feature type="domain" description="TonB-dependent receptor-like beta-barrel" evidence="9">
    <location>
        <begin position="175"/>
        <end position="647"/>
    </location>
</feature>
<reference evidence="11 12" key="1">
    <citation type="submission" date="2018-11" db="EMBL/GenBank/DDBJ databases">
        <title>Genome squencing of methanotrophic bacteria isolated from alkaline groundwater in Korea.</title>
        <authorList>
            <person name="Nguyen L.N."/>
        </authorList>
    </citation>
    <scope>NUCLEOTIDE SEQUENCE [LARGE SCALE GENOMIC DNA]</scope>
    <source>
        <strain evidence="11 12">GW6</strain>
    </source>
</reference>
<evidence type="ECO:0000259" key="9">
    <source>
        <dbReference type="Pfam" id="PF00593"/>
    </source>
</evidence>
<dbReference type="PANTHER" id="PTHR30069:SF36">
    <property type="entry name" value="BLL6948 PROTEIN"/>
    <property type="match status" value="1"/>
</dbReference>
<dbReference type="InterPro" id="IPR012910">
    <property type="entry name" value="Plug_dom"/>
</dbReference>
<keyword evidence="5 8" id="KW-0798">TonB box</keyword>
<organism evidence="11 12">
    <name type="scientific">Methylocystis rosea</name>
    <dbReference type="NCBI Taxonomy" id="173366"/>
    <lineage>
        <taxon>Bacteria</taxon>
        <taxon>Pseudomonadati</taxon>
        <taxon>Pseudomonadota</taxon>
        <taxon>Alphaproteobacteria</taxon>
        <taxon>Hyphomicrobiales</taxon>
        <taxon>Methylocystaceae</taxon>
        <taxon>Methylocystis</taxon>
    </lineage>
</organism>
<comment type="similarity">
    <text evidence="8">Belongs to the TonB-dependent receptor family.</text>
</comment>
<name>A0A3G8M9G2_9HYPH</name>
<comment type="subcellular location">
    <subcellularLocation>
        <location evidence="1">Cell outer membrane</location>
        <topology evidence="1">Multi-pass membrane protein</topology>
    </subcellularLocation>
</comment>
<dbReference type="GO" id="GO:0015344">
    <property type="term" value="F:siderophore uptake transmembrane transporter activity"/>
    <property type="evidence" value="ECO:0007669"/>
    <property type="project" value="TreeGrafter"/>
</dbReference>
<dbReference type="Pfam" id="PF07715">
    <property type="entry name" value="Plug"/>
    <property type="match status" value="1"/>
</dbReference>
<protein>
    <submittedName>
        <fullName evidence="11">TonB-dependent receptor</fullName>
    </submittedName>
</protein>
<evidence type="ECO:0000313" key="11">
    <source>
        <dbReference type="EMBL" id="AZG78566.1"/>
    </source>
</evidence>
<evidence type="ECO:0000256" key="8">
    <source>
        <dbReference type="RuleBase" id="RU003357"/>
    </source>
</evidence>
<dbReference type="AlphaFoldDB" id="A0A3G8M9G2"/>
<dbReference type="InterPro" id="IPR036942">
    <property type="entry name" value="Beta-barrel_TonB_sf"/>
</dbReference>
<keyword evidence="3" id="KW-1134">Transmembrane beta strand</keyword>
<evidence type="ECO:0000256" key="1">
    <source>
        <dbReference type="ARBA" id="ARBA00004571"/>
    </source>
</evidence>
<sequence length="728" mass="79422">MTASSEKFFTGKEVNALPFARPGDALEIVPGLVVTQHSGEGKANQYFLRGFNLDHGTDLALYLDGMPLNMRTHGHAQGYADSNFLIPELLSYVLARKGPYDAQDGDFSSAGSIYMQYKDAIDRGFFQVTGGSFGYARALAVVPYRDFAGGSAYGAVEAQYYNGPWERGDNMRRLNSVLRWSRGTQEDGASVTFMGYANKWYGTDQIPSRAVSAGLLSIWGTMDPTAGGATSRFSLSSRWSQIEGDQATRVEAYVVHSTLDLYSTYTYFLAHQNLGDQIRQFDDRTLVGVNAQHAIRWADVNGAPVETRVGFQGRYDDIRLGLQESVRRQLYDTLSNNAVGEGSIGVWTDTAVRWTPWLKTVTGARFDYYNAAVSSRQTLLDAPKLVTSAGLPAFLLTGPFNQGVKNAALFSPKLSIIVGPFYKTEFYANYGEGFHSTDARGAVLRVSTAELADNDGFVQAASIPLLVKSRGAEIGARTRFIEGLDSSISLFWLNLESENQFVGDSGTTIFGRPSRRYGLEFANKYAPNSWIKFDGDVALVQARYRGVDVAQTLAWLDLITPEAAPYGTFLGNAPGNYLSNAIAVTAMGGLELGETTGWFGALKYRYFGARALTEDGYFNSPATGTLNARLGYRWADGWRLQIDAFNVFNSRSDQITFAYGSLLPSDPLYAQCVAGVAPAQVCGVGVMDRHLKPLEPAAVRVTLNGPLNFDGSFAGLADRAALFSQLPN</sequence>
<keyword evidence="4" id="KW-0812">Transmembrane</keyword>
<keyword evidence="7" id="KW-0998">Cell outer membrane</keyword>
<evidence type="ECO:0000256" key="6">
    <source>
        <dbReference type="ARBA" id="ARBA00023136"/>
    </source>
</evidence>
<dbReference type="GO" id="GO:0044718">
    <property type="term" value="P:siderophore transmembrane transport"/>
    <property type="evidence" value="ECO:0007669"/>
    <property type="project" value="TreeGrafter"/>
</dbReference>
<dbReference type="InterPro" id="IPR000531">
    <property type="entry name" value="Beta-barrel_TonB"/>
</dbReference>
<evidence type="ECO:0000256" key="2">
    <source>
        <dbReference type="ARBA" id="ARBA00022448"/>
    </source>
</evidence>
<dbReference type="GO" id="GO:0009279">
    <property type="term" value="C:cell outer membrane"/>
    <property type="evidence" value="ECO:0007669"/>
    <property type="project" value="UniProtKB-SubCell"/>
</dbReference>
<evidence type="ECO:0000256" key="4">
    <source>
        <dbReference type="ARBA" id="ARBA00022692"/>
    </source>
</evidence>
<evidence type="ECO:0000256" key="7">
    <source>
        <dbReference type="ARBA" id="ARBA00023237"/>
    </source>
</evidence>
<evidence type="ECO:0000313" key="12">
    <source>
        <dbReference type="Proteomes" id="UP000273982"/>
    </source>
</evidence>
<evidence type="ECO:0000256" key="5">
    <source>
        <dbReference type="ARBA" id="ARBA00023077"/>
    </source>
</evidence>
<gene>
    <name evidence="11" type="ORF">EHO51_08870</name>
</gene>
<feature type="domain" description="TonB-dependent receptor plug" evidence="10">
    <location>
        <begin position="4"/>
        <end position="111"/>
    </location>
</feature>
<evidence type="ECO:0000256" key="3">
    <source>
        <dbReference type="ARBA" id="ARBA00022452"/>
    </source>
</evidence>
<dbReference type="Pfam" id="PF00593">
    <property type="entry name" value="TonB_dep_Rec_b-barrel"/>
    <property type="match status" value="1"/>
</dbReference>
<keyword evidence="6 8" id="KW-0472">Membrane</keyword>
<dbReference type="KEGG" id="mros:EHO51_08870"/>
<keyword evidence="11" id="KW-0675">Receptor</keyword>
<dbReference type="SUPFAM" id="SSF56935">
    <property type="entry name" value="Porins"/>
    <property type="match status" value="1"/>
</dbReference>
<dbReference type="Proteomes" id="UP000273982">
    <property type="component" value="Chromosome"/>
</dbReference>
<accession>A0A3G8M9G2</accession>
<dbReference type="InterPro" id="IPR039426">
    <property type="entry name" value="TonB-dep_rcpt-like"/>
</dbReference>
<keyword evidence="2" id="KW-0813">Transport</keyword>
<proteinExistence type="inferred from homology"/>
<dbReference type="Gene3D" id="2.40.170.20">
    <property type="entry name" value="TonB-dependent receptor, beta-barrel domain"/>
    <property type="match status" value="1"/>
</dbReference>
<dbReference type="InterPro" id="IPR037066">
    <property type="entry name" value="Plug_dom_sf"/>
</dbReference>